<dbReference type="Gene3D" id="3.10.50.40">
    <property type="match status" value="1"/>
</dbReference>
<dbReference type="GO" id="GO:0003755">
    <property type="term" value="F:peptidyl-prolyl cis-trans isomerase activity"/>
    <property type="evidence" value="ECO:0007669"/>
    <property type="project" value="UniProtKB-EC"/>
</dbReference>
<protein>
    <submittedName>
        <fullName evidence="4">Peptidylprolyl isomerase</fullName>
        <ecNumber evidence="4">5.2.1.8</ecNumber>
    </submittedName>
</protein>
<reference evidence="4 5" key="1">
    <citation type="submission" date="2022-11" db="EMBL/GenBank/DDBJ databases">
        <title>Desulfobotulus tamanensis H1 sp. nov. - anaerobic, alkaliphilic, sulphate reducing bacterium isolated from terrestrial mud volcano.</title>
        <authorList>
            <person name="Frolova A."/>
            <person name="Merkel A.Y."/>
            <person name="Slobodkin A.I."/>
        </authorList>
    </citation>
    <scope>NUCLEOTIDE SEQUENCE [LARGE SCALE GENOMIC DNA]</scope>
    <source>
        <strain evidence="4 5">H1</strain>
    </source>
</reference>
<comment type="caution">
    <text evidence="4">The sequence shown here is derived from an EMBL/GenBank/DDBJ whole genome shotgun (WGS) entry which is preliminary data.</text>
</comment>
<evidence type="ECO:0000259" key="3">
    <source>
        <dbReference type="PROSITE" id="PS50198"/>
    </source>
</evidence>
<dbReference type="PANTHER" id="PTHR47637:SF1">
    <property type="entry name" value="CHAPERONE SURA"/>
    <property type="match status" value="1"/>
</dbReference>
<organism evidence="4 5">
    <name type="scientific">Desulfobotulus pelophilus</name>
    <dbReference type="NCBI Taxonomy" id="2823377"/>
    <lineage>
        <taxon>Bacteria</taxon>
        <taxon>Pseudomonadati</taxon>
        <taxon>Thermodesulfobacteriota</taxon>
        <taxon>Desulfobacteria</taxon>
        <taxon>Desulfobacterales</taxon>
        <taxon>Desulfobacteraceae</taxon>
        <taxon>Desulfobotulus</taxon>
    </lineage>
</organism>
<keyword evidence="1" id="KW-0732">Signal</keyword>
<dbReference type="RefSeq" id="WP_265425575.1">
    <property type="nucleotide sequence ID" value="NZ_JAPFPW010000014.1"/>
</dbReference>
<dbReference type="EMBL" id="JAPFPW010000014">
    <property type="protein sequence ID" value="MCW7754661.1"/>
    <property type="molecule type" value="Genomic_DNA"/>
</dbReference>
<dbReference type="InterPro" id="IPR027304">
    <property type="entry name" value="Trigger_fact/SurA_dom_sf"/>
</dbReference>
<evidence type="ECO:0000313" key="5">
    <source>
        <dbReference type="Proteomes" id="UP001209681"/>
    </source>
</evidence>
<name>A0ABT3NB22_9BACT</name>
<dbReference type="InterPro" id="IPR046357">
    <property type="entry name" value="PPIase_dom_sf"/>
</dbReference>
<keyword evidence="5" id="KW-1185">Reference proteome</keyword>
<dbReference type="Pfam" id="PF13624">
    <property type="entry name" value="SurA_N_3"/>
    <property type="match status" value="1"/>
</dbReference>
<dbReference type="Pfam" id="PF00639">
    <property type="entry name" value="Rotamase"/>
    <property type="match status" value="1"/>
</dbReference>
<keyword evidence="2" id="KW-0697">Rotamase</keyword>
<dbReference type="Proteomes" id="UP001209681">
    <property type="component" value="Unassembled WGS sequence"/>
</dbReference>
<dbReference type="PANTHER" id="PTHR47637">
    <property type="entry name" value="CHAPERONE SURA"/>
    <property type="match status" value="1"/>
</dbReference>
<dbReference type="Gene3D" id="1.10.4030.10">
    <property type="entry name" value="Porin chaperone SurA, peptide-binding domain"/>
    <property type="match status" value="1"/>
</dbReference>
<dbReference type="SUPFAM" id="SSF54534">
    <property type="entry name" value="FKBP-like"/>
    <property type="match status" value="1"/>
</dbReference>
<evidence type="ECO:0000256" key="2">
    <source>
        <dbReference type="PROSITE-ProRule" id="PRU00278"/>
    </source>
</evidence>
<gene>
    <name evidence="4" type="ORF">OOT00_11775</name>
</gene>
<evidence type="ECO:0000256" key="1">
    <source>
        <dbReference type="ARBA" id="ARBA00022729"/>
    </source>
</evidence>
<proteinExistence type="predicted"/>
<sequence length="324" mass="37302">MTKFLGTLVVWICFGLFAFPVSAQIIVDRIIALVDDRIITKVAFEETFAPIRERIEAAGYGPEETQALIDRYREDVMNQMIDQTITDIAVEEAGIEISDQEVNQALEDFRMNHNLSPEEFEKALLSEGLTLEVYRNQMREQMLRSRLVNYMVRSRIVITREQIEAFYRENAERFGGGKRYRLAHILIPFPRNMAPETEARLREKTQTLVGYLESGRSFSELAAQESQSTIAGPDGELGWFEAETLSPRIRDAVAGLQRGDFSGPVRTPQGFQIFKLLETGFQNPKPLSEVEDEIADELYDVEVNRRFQIWVTELREKVHVRMLD</sequence>
<dbReference type="SUPFAM" id="SSF109998">
    <property type="entry name" value="Triger factor/SurA peptide-binding domain-like"/>
    <property type="match status" value="1"/>
</dbReference>
<dbReference type="InterPro" id="IPR050280">
    <property type="entry name" value="OMP_Chaperone_SurA"/>
</dbReference>
<keyword evidence="2 4" id="KW-0413">Isomerase</keyword>
<dbReference type="InterPro" id="IPR000297">
    <property type="entry name" value="PPIase_PpiC"/>
</dbReference>
<evidence type="ECO:0000313" key="4">
    <source>
        <dbReference type="EMBL" id="MCW7754661.1"/>
    </source>
</evidence>
<accession>A0ABT3NB22</accession>
<feature type="domain" description="PpiC" evidence="3">
    <location>
        <begin position="177"/>
        <end position="278"/>
    </location>
</feature>
<dbReference type="PROSITE" id="PS50198">
    <property type="entry name" value="PPIC_PPIASE_2"/>
    <property type="match status" value="1"/>
</dbReference>
<dbReference type="EC" id="5.2.1.8" evidence="4"/>